<dbReference type="EMBL" id="WAAR01000102">
    <property type="protein sequence ID" value="KAB1108841.1"/>
    <property type="molecule type" value="Genomic_DNA"/>
</dbReference>
<name>A0ABQ6UCV1_9ACTN</name>
<evidence type="ECO:0000313" key="2">
    <source>
        <dbReference type="Proteomes" id="UP000471364"/>
    </source>
</evidence>
<comment type="caution">
    <text evidence="1">The sequence shown here is derived from an EMBL/GenBank/DDBJ whole genome shotgun (WGS) entry which is preliminary data.</text>
</comment>
<dbReference type="RefSeq" id="WP_151014233.1">
    <property type="nucleotide sequence ID" value="NZ_CP084582.1"/>
</dbReference>
<evidence type="ECO:0000313" key="1">
    <source>
        <dbReference type="EMBL" id="KAB1108841.1"/>
    </source>
</evidence>
<sequence length="244" mass="27163">MYVVDERQRRGLRDASTISSRWWWSAAPPPPVEAPDLGSAAATATAAEIWQQASAAGLAPFDHLTFSLSGGRDVLGRLRFQVVSAEQMVVRPWIDFLLIPVERAYCRLIGADPPELLTATVSVAVGRLRDVGIHLPGHAGPEAVAISIARHIDSFVDIVSHVTPDLLINDLLRQRRFSGGKHFEWRLPLALVSYGRGHEALQLIEELMLGFARQPYSRSFHELQWLRRRLADSESTFNCPELQG</sequence>
<keyword evidence="2" id="KW-1185">Reference proteome</keyword>
<gene>
    <name evidence="1" type="ORF">F6X54_21040</name>
</gene>
<dbReference type="Proteomes" id="UP000471364">
    <property type="component" value="Unassembled WGS sequence"/>
</dbReference>
<accession>A0ABQ6UCV1</accession>
<proteinExistence type="predicted"/>
<reference evidence="1 2" key="1">
    <citation type="submission" date="2019-09" db="EMBL/GenBank/DDBJ databases">
        <title>High taxonomic diversity of Micromonospora strains isolated from Medicago sativa nodules in different geographical locations.</title>
        <authorList>
            <person name="Martinez-Hidalgo P."/>
            <person name="Flores-Felix J.D."/>
            <person name="Velazquez E."/>
            <person name="Brau L."/>
            <person name="Trujillo M.E."/>
            <person name="Martinez-Molina E."/>
        </authorList>
    </citation>
    <scope>NUCLEOTIDE SEQUENCE [LARGE SCALE GENOMIC DNA]</scope>
    <source>
        <strain evidence="1 2">ALFB5</strain>
    </source>
</reference>
<organism evidence="1 2">
    <name type="scientific">Micromonospora aurantiaca</name>
    <name type="common">nom. illeg.</name>
    <dbReference type="NCBI Taxonomy" id="47850"/>
    <lineage>
        <taxon>Bacteria</taxon>
        <taxon>Bacillati</taxon>
        <taxon>Actinomycetota</taxon>
        <taxon>Actinomycetes</taxon>
        <taxon>Micromonosporales</taxon>
        <taxon>Micromonosporaceae</taxon>
        <taxon>Micromonospora</taxon>
    </lineage>
</organism>
<protein>
    <submittedName>
        <fullName evidence="1">Uncharacterized protein</fullName>
    </submittedName>
</protein>